<name>A0A2K4ZDT5_9FIRM</name>
<dbReference type="RefSeq" id="WP_103238737.1">
    <property type="nucleotide sequence ID" value="NZ_JANJZD010000006.1"/>
</dbReference>
<reference evidence="1 2" key="1">
    <citation type="submission" date="2018-01" db="EMBL/GenBank/DDBJ databases">
        <authorList>
            <person name="Gaut B.S."/>
            <person name="Morton B.R."/>
            <person name="Clegg M.T."/>
            <person name="Duvall M.R."/>
        </authorList>
    </citation>
    <scope>NUCLEOTIDE SEQUENCE [LARGE SCALE GENOMIC DNA]</scope>
    <source>
        <strain evidence="1">GP69</strain>
    </source>
</reference>
<proteinExistence type="predicted"/>
<gene>
    <name evidence="1" type="ORF">AMURIS_01345</name>
</gene>
<evidence type="ECO:0000313" key="2">
    <source>
        <dbReference type="Proteomes" id="UP000236311"/>
    </source>
</evidence>
<keyword evidence="2" id="KW-1185">Reference proteome</keyword>
<protein>
    <submittedName>
        <fullName evidence="1">Uncharacterized protein</fullName>
    </submittedName>
</protein>
<sequence>MERTKVISVVNNTAKAPKNQGLLEKYFQSGHSFSSAARYDRFDTTPFWYGISATSLFYSI</sequence>
<dbReference type="Proteomes" id="UP000236311">
    <property type="component" value="Unassembled WGS sequence"/>
</dbReference>
<dbReference type="AlphaFoldDB" id="A0A2K4ZDT5"/>
<organism evidence="1 2">
    <name type="scientific">Acetatifactor muris</name>
    <dbReference type="NCBI Taxonomy" id="879566"/>
    <lineage>
        <taxon>Bacteria</taxon>
        <taxon>Bacillati</taxon>
        <taxon>Bacillota</taxon>
        <taxon>Clostridia</taxon>
        <taxon>Lachnospirales</taxon>
        <taxon>Lachnospiraceae</taxon>
        <taxon>Acetatifactor</taxon>
    </lineage>
</organism>
<evidence type="ECO:0000313" key="1">
    <source>
        <dbReference type="EMBL" id="SOY28635.1"/>
    </source>
</evidence>
<accession>A0A2K4ZDT5</accession>
<dbReference type="EMBL" id="OFSM01000006">
    <property type="protein sequence ID" value="SOY28635.1"/>
    <property type="molecule type" value="Genomic_DNA"/>
</dbReference>